<comment type="caution">
    <text evidence="1">The sequence shown here is derived from an EMBL/GenBank/DDBJ whole genome shotgun (WGS) entry which is preliminary data.</text>
</comment>
<gene>
    <name evidence="1" type="ORF">AUP43_18015</name>
</gene>
<dbReference type="AlphaFoldDB" id="A0A154WDE6"/>
<dbReference type="STRING" id="580166.AUP43_18015"/>
<dbReference type="Pfam" id="PF19649">
    <property type="entry name" value="DUF6152"/>
    <property type="match status" value="1"/>
</dbReference>
<reference evidence="1 2" key="1">
    <citation type="submission" date="2015-12" db="EMBL/GenBank/DDBJ databases">
        <title>Genome sequence of Oceanibaculum pacificum MCCC 1A02656.</title>
        <authorList>
            <person name="Lu L."/>
            <person name="Lai Q."/>
            <person name="Shao Z."/>
            <person name="Qian P."/>
        </authorList>
    </citation>
    <scope>NUCLEOTIDE SEQUENCE [LARGE SCALE GENOMIC DNA]</scope>
    <source>
        <strain evidence="1 2">MCCC 1A02656</strain>
    </source>
</reference>
<dbReference type="Gene3D" id="2.160.20.80">
    <property type="entry name" value="E3 ubiquitin-protein ligase SopA"/>
    <property type="match status" value="1"/>
</dbReference>
<proteinExistence type="predicted"/>
<evidence type="ECO:0000313" key="2">
    <source>
        <dbReference type="Proteomes" id="UP000076400"/>
    </source>
</evidence>
<dbReference type="RefSeq" id="WP_067553554.1">
    <property type="nucleotide sequence ID" value="NZ_LPXN01000074.1"/>
</dbReference>
<accession>A0A154WDE6</accession>
<dbReference type="SUPFAM" id="SSF141571">
    <property type="entry name" value="Pentapeptide repeat-like"/>
    <property type="match status" value="1"/>
</dbReference>
<sequence length="192" mass="19977">MPAGVRPPRRFAPLRAAGLVGARLVGAGLRAAGLVGARLVGAGLRAAGLVGARLVGAGLRAAGLVAILAAAPFLALVPAPAQAQTAAPAAGQDSPRAHDWSAYDTAHRPIRVSGTIRVLDFTAPHAVLRLETEGRVWRIILPDPTTLRQEGLTPTTLTEGKPAVAVGFPRLDDGIELRAIRLTVDGEMHEWR</sequence>
<dbReference type="OrthoDB" id="512581at2"/>
<name>A0A154WDE6_9PROT</name>
<dbReference type="Proteomes" id="UP000076400">
    <property type="component" value="Unassembled WGS sequence"/>
</dbReference>
<dbReference type="InterPro" id="IPR046150">
    <property type="entry name" value="DUF6152"/>
</dbReference>
<protein>
    <submittedName>
        <fullName evidence="1">Uncharacterized protein</fullName>
    </submittedName>
</protein>
<organism evidence="1 2">
    <name type="scientific">Oceanibaculum pacificum</name>
    <dbReference type="NCBI Taxonomy" id="580166"/>
    <lineage>
        <taxon>Bacteria</taxon>
        <taxon>Pseudomonadati</taxon>
        <taxon>Pseudomonadota</taxon>
        <taxon>Alphaproteobacteria</taxon>
        <taxon>Rhodospirillales</taxon>
        <taxon>Oceanibaculaceae</taxon>
        <taxon>Oceanibaculum</taxon>
    </lineage>
</organism>
<keyword evidence="2" id="KW-1185">Reference proteome</keyword>
<dbReference type="EMBL" id="LPXN01000074">
    <property type="protein sequence ID" value="KZD11561.1"/>
    <property type="molecule type" value="Genomic_DNA"/>
</dbReference>
<evidence type="ECO:0000313" key="1">
    <source>
        <dbReference type="EMBL" id="KZD11561.1"/>
    </source>
</evidence>